<dbReference type="KEGG" id="mgj:MGM1_2060"/>
<accession>A0A097SSL6</accession>
<organism evidence="1 2">
    <name type="scientific">Candidatus Malacoplasma girerdii</name>
    <dbReference type="NCBI Taxonomy" id="1318617"/>
    <lineage>
        <taxon>Bacteria</taxon>
        <taxon>Bacillati</taxon>
        <taxon>Mycoplasmatota</taxon>
        <taxon>Mycoplasmoidales</taxon>
        <taxon>Mycoplasmoidaceae</taxon>
        <taxon>Malacoplasma</taxon>
    </lineage>
</organism>
<dbReference type="HOGENOM" id="CLU_2116548_0_0_14"/>
<dbReference type="Pfam" id="PF11506">
    <property type="entry name" value="DUF3217"/>
    <property type="match status" value="1"/>
</dbReference>
<sequence>MNNKLINEVTLEGYISKGAYAHDKNVYFTTLKHERSFVNFKWTDNFPIYAVYPFSKQLAELAESGKEVHVLVKGVLKTRVLKTTKMVYTSILVNQITTFDDANKNTVTEKTPQK</sequence>
<dbReference type="AlphaFoldDB" id="A0A097SSL6"/>
<dbReference type="STRING" id="1318617.MGM1_2060"/>
<evidence type="ECO:0000313" key="2">
    <source>
        <dbReference type="Proteomes" id="UP000030066"/>
    </source>
</evidence>
<dbReference type="Gene3D" id="2.40.50.140">
    <property type="entry name" value="Nucleic acid-binding proteins"/>
    <property type="match status" value="1"/>
</dbReference>
<dbReference type="EMBL" id="CP007711">
    <property type="protein sequence ID" value="AIV03588.1"/>
    <property type="molecule type" value="Genomic_DNA"/>
</dbReference>
<proteinExistence type="predicted"/>
<gene>
    <name evidence="1" type="ORF">MGM1_2060</name>
</gene>
<name>A0A097SSL6_9BACT</name>
<dbReference type="InterPro" id="IPR024506">
    <property type="entry name" value="DUF3217"/>
</dbReference>
<protein>
    <recommendedName>
        <fullName evidence="3">Single-stranded DNA-binding protein</fullName>
    </recommendedName>
</protein>
<dbReference type="Proteomes" id="UP000030066">
    <property type="component" value="Chromosome"/>
</dbReference>
<keyword evidence="2" id="KW-1185">Reference proteome</keyword>
<dbReference type="InterPro" id="IPR012340">
    <property type="entry name" value="NA-bd_OB-fold"/>
</dbReference>
<reference evidence="1 2" key="1">
    <citation type="journal article" date="2014" name="PLoS ONE">
        <title>An emerging Mycoplasma associated with trichomoniasis, vaginal infection and disease.</title>
        <authorList>
            <consortium name="Vaginal Microbiome Consortium"/>
            <person name="Fettweis J.M."/>
            <person name="Serrano M.G."/>
            <person name="Huang B."/>
            <person name="Brooks J.P."/>
            <person name="Glascock A.L."/>
            <person name="Sheth N.U."/>
            <person name="Strauss J.F.III."/>
            <person name="Jefferson K.K."/>
            <person name="Buck G.A."/>
        </authorList>
    </citation>
    <scope>NUCLEOTIDE SEQUENCE [LARGE SCALE GENOMIC DNA]</scope>
    <source>
        <strain evidence="1 2">VCU_M1</strain>
    </source>
</reference>
<evidence type="ECO:0008006" key="3">
    <source>
        <dbReference type="Google" id="ProtNLM"/>
    </source>
</evidence>
<evidence type="ECO:0000313" key="1">
    <source>
        <dbReference type="EMBL" id="AIV03588.1"/>
    </source>
</evidence>